<dbReference type="GO" id="GO:0003968">
    <property type="term" value="F:RNA-directed RNA polymerase activity"/>
    <property type="evidence" value="ECO:0007669"/>
    <property type="project" value="UniProtKB-KW"/>
</dbReference>
<evidence type="ECO:0000256" key="7">
    <source>
        <dbReference type="ARBA" id="ARBA00048744"/>
    </source>
</evidence>
<dbReference type="Pfam" id="PF26250">
    <property type="entry name" value="RRM_RdRP1_2"/>
    <property type="match status" value="1"/>
</dbReference>
<feature type="compositionally biased region" description="Polar residues" evidence="10">
    <location>
        <begin position="32"/>
        <end position="48"/>
    </location>
</feature>
<evidence type="ECO:0000259" key="11">
    <source>
        <dbReference type="PROSITE" id="PS50102"/>
    </source>
</evidence>
<dbReference type="Pfam" id="PF05183">
    <property type="entry name" value="RdRP"/>
    <property type="match status" value="1"/>
</dbReference>
<dbReference type="SUPFAM" id="SSF53927">
    <property type="entry name" value="Cytidine deaminase-like"/>
    <property type="match status" value="1"/>
</dbReference>
<dbReference type="STRING" id="210143.A0A1R3IG68"/>
<keyword evidence="5 8" id="KW-0694">RNA-binding</keyword>
<dbReference type="InterPro" id="IPR058751">
    <property type="entry name" value="RDRP_helical"/>
</dbReference>
<evidence type="ECO:0000256" key="5">
    <source>
        <dbReference type="ARBA" id="ARBA00022884"/>
    </source>
</evidence>
<comment type="similarity">
    <text evidence="1 9">Belongs to the RdRP family.</text>
</comment>
<dbReference type="OMA" id="HNERSCE"/>
<dbReference type="PANTHER" id="PTHR23079">
    <property type="entry name" value="RNA-DEPENDENT RNA POLYMERASE"/>
    <property type="match status" value="1"/>
</dbReference>
<protein>
    <recommendedName>
        <fullName evidence="9">RNA-dependent RNA polymerase</fullName>
        <ecNumber evidence="9">2.7.7.48</ecNumber>
    </recommendedName>
</protein>
<evidence type="ECO:0000313" key="13">
    <source>
        <dbReference type="Proteomes" id="UP000188268"/>
    </source>
</evidence>
<comment type="caution">
    <text evidence="12">The sequence shown here is derived from an EMBL/GenBank/DDBJ whole genome shotgun (WGS) entry which is preliminary data.</text>
</comment>
<keyword evidence="3 9" id="KW-0808">Transferase</keyword>
<evidence type="ECO:0000256" key="3">
    <source>
        <dbReference type="ARBA" id="ARBA00022679"/>
    </source>
</evidence>
<dbReference type="Pfam" id="PF26252">
    <property type="entry name" value="RdRP_helical"/>
    <property type="match status" value="1"/>
</dbReference>
<dbReference type="InterPro" id="IPR058763">
    <property type="entry name" value="RRM_RDR1/2-like"/>
</dbReference>
<sequence length="1490" mass="169501">MDYCPKKKKNLTDGLPSFQASKSKKQKAKVSPRQTQEPRGGYSSSLTLHCTIPQRQRQRQRQRRSNSAKPLSLAQEMGAATDIDRPTLRISNIPQTAIAADLFQFLESKVGPRTVYAIEILTDHKDWKSRGFGRVQFVTLEAKSKAHFLSLHNQLLFKSHSLQLSETYDDIIPRPIRADHRLDAGILHGGFMVQDDRFRVLEKWEGVRGWLMPERRRLEFWVSYNDECYKLDLLFDDISETVGCKFNGSTCNALLLRVKFAPRIYQKVSGPNIASKFRPGRYRMCQDNYDFLWVRTTDFSIVKSIGQSNSFYWEFSAGLSRSDMFYCFPCYREDMGVTLEHGPENMSECEIVPLVKGPSDSKLAYEILFQLNSLVHTQKISIAAVDTDLIDILSGLPIQTAVRILQKFHKLQSTCYDPVSFVKTKLLVSEENFHGLPLSPYERLIRHNVMSCHRALVTPSKIYCFGPELEKSNYVVKHFAEYASDFMRVTFVEEDWSKLSANAISTSIQLGILPKPSRTKIYHRILSVLQNGIVIGDKRFEFLAFSASQLRSNSVWMFASNDKVKAEDIREWMGCFKKIRSISKCAARMGQLFSSSSPTLEVPVQDVDIIPDIEVTTDDTDYCFSDGIGKISLPFARQVAMKCGLNLENEIPSAFQIRYGGYKGVVAVDRNSFKKMSLRRSMLKFDSNVRMLNVTKWSESMPCFLNREIVALLSTLGIKDEVLEKLQEDQLCVLGKMLANREAALDALQSIGGADSKNILVNMLLQGYEPNVEPYLSMMLLAHHESLLSDLKTRCRIFVPKGRVLLGCLDETGVLNYGQVFVRLKLRKAELECPDQSYFHKVDEKTAIVIGKVVVTKNPCLHPGDVRVLEAVYDAQLEEKGLVDCLVFPQKGERPHPNECSGGDLDGDQFFISWDKDLIPCQTDAPMDYTARRPRIMDHDVTLEEIHKFFVDYMINDNLGAISTAHLVHADRELDKARSTKCLELADLHSMAVDFAKTGAPAQMPKALKPREFPDFMQRTEKPTYISNGVLGKLYRATNNFMVEERSKKMAEEVYDHDLKVSGFEEFLSVAQVHKDMYQEKMSFLMNYYEVKSEDEILTGNMRNKAMFLQRDNRRYGETKDRILLAVKNLQREAREWFENGCKADKPRLPPDQQPTVSVYASIIQPKDANTLIRRLNQVAPLEHLRHVKRIHKRHLQVQEGNKTELSVILCLACDSETQSNTMPPDVREIVDSYHLSPFITKVSKDAALSKEEWEEQCKLWPTSYHPPTYNIDGITGFSEEDTESILSFMKFTVELAKSGDNLVVNAAVIVDPSVRQMIVSACDEVCSWHTPENQVKSETYCFEQLEAITSHTNANRIARDITLLPNGSFNDLQQCYTAVSCLNPWEWAQHPSNTSPCYWHPLRHAAIVAIEASAARDRQLFPGSGHNERSCEVDCCQSSPSVSPAKRQKMISLVSNGGEQDAHSKSSHSLDRPYLCTGYDIYLAWEPCT</sequence>
<dbReference type="PANTHER" id="PTHR23079:SF5">
    <property type="entry name" value="RNA-DEPENDENT RNA POLYMERASE 2"/>
    <property type="match status" value="1"/>
</dbReference>
<evidence type="ECO:0000313" key="12">
    <source>
        <dbReference type="EMBL" id="OMO81567.1"/>
    </source>
</evidence>
<feature type="non-terminal residue" evidence="12">
    <location>
        <position position="1490"/>
    </location>
</feature>
<dbReference type="InterPro" id="IPR035979">
    <property type="entry name" value="RBD_domain_sf"/>
</dbReference>
<feature type="compositionally biased region" description="Basic residues" evidence="10">
    <location>
        <begin position="56"/>
        <end position="66"/>
    </location>
</feature>
<evidence type="ECO:0000256" key="6">
    <source>
        <dbReference type="ARBA" id="ARBA00023158"/>
    </source>
</evidence>
<keyword evidence="6 9" id="KW-0943">RNA-mediated gene silencing</keyword>
<keyword evidence="2 9" id="KW-0696">RNA-directed RNA polymerase</keyword>
<comment type="catalytic activity">
    <reaction evidence="7 9">
        <text>RNA(n) + a ribonucleoside 5'-triphosphate = RNA(n+1) + diphosphate</text>
        <dbReference type="Rhea" id="RHEA:21248"/>
        <dbReference type="Rhea" id="RHEA-COMP:14527"/>
        <dbReference type="Rhea" id="RHEA-COMP:17342"/>
        <dbReference type="ChEBI" id="CHEBI:33019"/>
        <dbReference type="ChEBI" id="CHEBI:61557"/>
        <dbReference type="ChEBI" id="CHEBI:140395"/>
        <dbReference type="EC" id="2.7.7.48"/>
    </reaction>
</comment>
<evidence type="ECO:0000256" key="8">
    <source>
        <dbReference type="PROSITE-ProRule" id="PRU00176"/>
    </source>
</evidence>
<dbReference type="InterPro" id="IPR007855">
    <property type="entry name" value="RDRP"/>
</dbReference>
<dbReference type="Gene3D" id="3.30.70.330">
    <property type="match status" value="1"/>
</dbReference>
<organism evidence="12 13">
    <name type="scientific">Corchorus capsularis</name>
    <name type="common">Jute</name>
    <dbReference type="NCBI Taxonomy" id="210143"/>
    <lineage>
        <taxon>Eukaryota</taxon>
        <taxon>Viridiplantae</taxon>
        <taxon>Streptophyta</taxon>
        <taxon>Embryophyta</taxon>
        <taxon>Tracheophyta</taxon>
        <taxon>Spermatophyta</taxon>
        <taxon>Magnoliopsida</taxon>
        <taxon>eudicotyledons</taxon>
        <taxon>Gunneridae</taxon>
        <taxon>Pentapetalae</taxon>
        <taxon>rosids</taxon>
        <taxon>malvids</taxon>
        <taxon>Malvales</taxon>
        <taxon>Malvaceae</taxon>
        <taxon>Grewioideae</taxon>
        <taxon>Apeibeae</taxon>
        <taxon>Corchorus</taxon>
    </lineage>
</organism>
<dbReference type="GO" id="GO:0003723">
    <property type="term" value="F:RNA binding"/>
    <property type="evidence" value="ECO:0007669"/>
    <property type="project" value="UniProtKB-UniRule"/>
</dbReference>
<evidence type="ECO:0000256" key="1">
    <source>
        <dbReference type="ARBA" id="ARBA00005762"/>
    </source>
</evidence>
<evidence type="ECO:0000256" key="9">
    <source>
        <dbReference type="RuleBase" id="RU363098"/>
    </source>
</evidence>
<dbReference type="EC" id="2.7.7.48" evidence="9"/>
<accession>A0A1R3IG68</accession>
<feature type="region of interest" description="Disordered" evidence="10">
    <location>
        <begin position="1"/>
        <end position="78"/>
    </location>
</feature>
<dbReference type="OrthoDB" id="6513042at2759"/>
<dbReference type="GO" id="GO:0031380">
    <property type="term" value="C:nuclear RNA-directed RNA polymerase complex"/>
    <property type="evidence" value="ECO:0007669"/>
    <property type="project" value="TreeGrafter"/>
</dbReference>
<evidence type="ECO:0000256" key="10">
    <source>
        <dbReference type="SAM" id="MobiDB-lite"/>
    </source>
</evidence>
<dbReference type="InterPro" id="IPR058752">
    <property type="entry name" value="RDRP_C_head"/>
</dbReference>
<dbReference type="InterPro" id="IPR057596">
    <property type="entry name" value="RDRP_core"/>
</dbReference>
<name>A0A1R3IG68_COCAP</name>
<evidence type="ECO:0000256" key="4">
    <source>
        <dbReference type="ARBA" id="ARBA00022695"/>
    </source>
</evidence>
<dbReference type="EMBL" id="AWWV01010126">
    <property type="protein sequence ID" value="OMO81567.1"/>
    <property type="molecule type" value="Genomic_DNA"/>
</dbReference>
<comment type="function">
    <text evidence="9">Probably involved in the RNA silencing pathway and required for the generation of small interfering RNAs (siRNAs).</text>
</comment>
<dbReference type="InterPro" id="IPR000504">
    <property type="entry name" value="RRM_dom"/>
</dbReference>
<dbReference type="SUPFAM" id="SSF54928">
    <property type="entry name" value="RNA-binding domain, RBD"/>
    <property type="match status" value="1"/>
</dbReference>
<dbReference type="InterPro" id="IPR012677">
    <property type="entry name" value="Nucleotide-bd_a/b_plait_sf"/>
</dbReference>
<evidence type="ECO:0000256" key="2">
    <source>
        <dbReference type="ARBA" id="ARBA00022484"/>
    </source>
</evidence>
<dbReference type="Gramene" id="OMO81567">
    <property type="protein sequence ID" value="OMO81567"/>
    <property type="gene ID" value="CCACVL1_12367"/>
</dbReference>
<gene>
    <name evidence="12" type="ORF">CCACVL1_12367</name>
</gene>
<dbReference type="GO" id="GO:0030422">
    <property type="term" value="P:siRNA processing"/>
    <property type="evidence" value="ECO:0007669"/>
    <property type="project" value="TreeGrafter"/>
</dbReference>
<dbReference type="Pfam" id="PF26253">
    <property type="entry name" value="RdRP_head"/>
    <property type="match status" value="1"/>
</dbReference>
<keyword evidence="4 9" id="KW-0548">Nucleotidyltransferase</keyword>
<reference evidence="12 13" key="1">
    <citation type="submission" date="2013-09" db="EMBL/GenBank/DDBJ databases">
        <title>Corchorus capsularis genome sequencing.</title>
        <authorList>
            <person name="Alam M."/>
            <person name="Haque M.S."/>
            <person name="Islam M.S."/>
            <person name="Emdad E.M."/>
            <person name="Islam M.M."/>
            <person name="Ahmed B."/>
            <person name="Halim A."/>
            <person name="Hossen Q.M.M."/>
            <person name="Hossain M.Z."/>
            <person name="Ahmed R."/>
            <person name="Khan M.M."/>
            <person name="Islam R."/>
            <person name="Rashid M.M."/>
            <person name="Khan S.A."/>
            <person name="Rahman M.S."/>
            <person name="Alam M."/>
        </authorList>
    </citation>
    <scope>NUCLEOTIDE SEQUENCE [LARGE SCALE GENOMIC DNA]</scope>
    <source>
        <strain evidence="13">cv. CVL-1</strain>
        <tissue evidence="12">Whole seedling</tissue>
    </source>
</reference>
<dbReference type="InterPro" id="IPR016193">
    <property type="entry name" value="Cytidine_deaminase-like"/>
</dbReference>
<feature type="domain" description="RRM" evidence="11">
    <location>
        <begin position="86"/>
        <end position="169"/>
    </location>
</feature>
<proteinExistence type="inferred from homology"/>
<keyword evidence="13" id="KW-1185">Reference proteome</keyword>
<dbReference type="InterPro" id="IPR057590">
    <property type="entry name" value="PH_RDR1/2-like"/>
</dbReference>
<dbReference type="Pfam" id="PF24823">
    <property type="entry name" value="PH_RDR2"/>
    <property type="match status" value="1"/>
</dbReference>
<dbReference type="Proteomes" id="UP000188268">
    <property type="component" value="Unassembled WGS sequence"/>
</dbReference>
<dbReference type="PROSITE" id="PS50102">
    <property type="entry name" value="RRM"/>
    <property type="match status" value="1"/>
</dbReference>